<organism evidence="2 3">
    <name type="scientific">Rubus argutus</name>
    <name type="common">Southern blackberry</name>
    <dbReference type="NCBI Taxonomy" id="59490"/>
    <lineage>
        <taxon>Eukaryota</taxon>
        <taxon>Viridiplantae</taxon>
        <taxon>Streptophyta</taxon>
        <taxon>Embryophyta</taxon>
        <taxon>Tracheophyta</taxon>
        <taxon>Spermatophyta</taxon>
        <taxon>Magnoliopsida</taxon>
        <taxon>eudicotyledons</taxon>
        <taxon>Gunneridae</taxon>
        <taxon>Pentapetalae</taxon>
        <taxon>rosids</taxon>
        <taxon>fabids</taxon>
        <taxon>Rosales</taxon>
        <taxon>Rosaceae</taxon>
        <taxon>Rosoideae</taxon>
        <taxon>Rosoideae incertae sedis</taxon>
        <taxon>Rubus</taxon>
    </lineage>
</organism>
<evidence type="ECO:0000313" key="2">
    <source>
        <dbReference type="EMBL" id="KAK9951684.1"/>
    </source>
</evidence>
<evidence type="ECO:0000256" key="1">
    <source>
        <dbReference type="SAM" id="MobiDB-lite"/>
    </source>
</evidence>
<name>A0AAW1YSN2_RUBAR</name>
<comment type="caution">
    <text evidence="2">The sequence shown here is derived from an EMBL/GenBank/DDBJ whole genome shotgun (WGS) entry which is preliminary data.</text>
</comment>
<sequence>MKKRRRNAQPTAAVNIPVLPTSCPVPYCLAVAVAARMCPSRATVLESAPPCAQRAVPISEPAIPTVTQAPPCFAQSRVVEPSSPPSPSQLSRTRPSLPWTRAQPVFSSAIIQAQTRVLT</sequence>
<dbReference type="AlphaFoldDB" id="A0AAW1YSN2"/>
<reference evidence="2 3" key="1">
    <citation type="journal article" date="2023" name="G3 (Bethesda)">
        <title>A chromosome-length genome assembly and annotation of blackberry (Rubus argutus, cv. 'Hillquist').</title>
        <authorList>
            <person name="Bruna T."/>
            <person name="Aryal R."/>
            <person name="Dudchenko O."/>
            <person name="Sargent D.J."/>
            <person name="Mead D."/>
            <person name="Buti M."/>
            <person name="Cavallini A."/>
            <person name="Hytonen T."/>
            <person name="Andres J."/>
            <person name="Pham M."/>
            <person name="Weisz D."/>
            <person name="Mascagni F."/>
            <person name="Usai G."/>
            <person name="Natali L."/>
            <person name="Bassil N."/>
            <person name="Fernandez G.E."/>
            <person name="Lomsadze A."/>
            <person name="Armour M."/>
            <person name="Olukolu B."/>
            <person name="Poorten T."/>
            <person name="Britton C."/>
            <person name="Davik J."/>
            <person name="Ashrafi H."/>
            <person name="Aiden E.L."/>
            <person name="Borodovsky M."/>
            <person name="Worthington M."/>
        </authorList>
    </citation>
    <scope>NUCLEOTIDE SEQUENCE [LARGE SCALE GENOMIC DNA]</scope>
    <source>
        <strain evidence="2">PI 553951</strain>
    </source>
</reference>
<feature type="compositionally biased region" description="Low complexity" evidence="1">
    <location>
        <begin position="88"/>
        <end position="97"/>
    </location>
</feature>
<evidence type="ECO:0000313" key="3">
    <source>
        <dbReference type="Proteomes" id="UP001457282"/>
    </source>
</evidence>
<gene>
    <name evidence="2" type="ORF">M0R45_007120</name>
</gene>
<protein>
    <submittedName>
        <fullName evidence="2">Uncharacterized protein</fullName>
    </submittedName>
</protein>
<feature type="region of interest" description="Disordered" evidence="1">
    <location>
        <begin position="76"/>
        <end position="97"/>
    </location>
</feature>
<keyword evidence="3" id="KW-1185">Reference proteome</keyword>
<proteinExistence type="predicted"/>
<dbReference type="Proteomes" id="UP001457282">
    <property type="component" value="Unassembled WGS sequence"/>
</dbReference>
<dbReference type="EMBL" id="JBEDUW010000001">
    <property type="protein sequence ID" value="KAK9951684.1"/>
    <property type="molecule type" value="Genomic_DNA"/>
</dbReference>
<accession>A0AAW1YSN2</accession>